<dbReference type="InterPro" id="IPR004582">
    <property type="entry name" value="Checkpoint_prot_Rad17_Rad24"/>
</dbReference>
<dbReference type="GO" id="GO:0005634">
    <property type="term" value="C:nucleus"/>
    <property type="evidence" value="ECO:0007669"/>
    <property type="project" value="UniProtKB-SubCell"/>
</dbReference>
<sequence>MPPKGANKRAAPASPVRQAPSRSAKTRSLASTASMYKEAAKFRDFDDEEQEDEGLSDIVSDPEDIISATESEDGSNHVGQESIELDSDDMGQVTTTTRRQTSAKKGSNSRSKSSAVTAASRKAPKAAEPAVRKTRAGAPKATPVSRAAAKPTSRSSPNSSSADNRKKASDLKFNIRTATSGTQASSSSSSSSSSTLSTSKKSSGVAQSFNGKSLEEEAWAEKYAPTNVSELAVHPKKIAQVREWLEKYTAAKNPPGETGGAILVLTGPAGSGKTTVLRMLAKEMDLHIVEWINSVNENNIIQRPGLPGQDSWRSSTVDGEYIPVMRAFEEFFARAHRFQPLQTQGDSGISNSPSSFSRASPFGKRKNIILIEDLPPVTAYASRKIFQDTISKFSSSGGNRSSAVLVIIISDVFSKQSTELLFASTHESREPALTIRTLLPANLLTRIDSGKNQLSSIKEIKFNPVAVTIQKKALKSLVDEEFRGSSSAYMPDTAEIAQLIDIHDGDLRATINALQFLCLLKTKERKRLQDAALKLQEDQAGFGAAIGGGPDLENIQIQGQDSSLGLFHAVARVLYNKRDWSKPPATFDRDIVKIPPHAWSKQRPPLLFNPEKDVVEKLPIELDLYTLMLHQNYGRHLNTIEECSTAMEYLCIADQFSGASSYTQAVQMQPYMSSVVVRGLLFAPKSAGPSVSRASSGGAKKHWWPELFAVNRAMRANDQMLYEVASDLAGVEMKGLSSGHIHGPGFLPKAVIRHEIVPILHRCVSMNPYMPIMNQVLRPSSKNFVRHQAAGYGLKLGMERKKEFGEGDEGFMEEIMVPSSDPLTSFGDGLDPGPPLTNAPSPSQSPWSNGVGSTSSAPQSTFKRSRPLLQQQSLHSHGSIGTLSPNEDPIEDFSD</sequence>
<dbReference type="Pfam" id="PF03215">
    <property type="entry name" value="Rad17"/>
    <property type="match status" value="1"/>
</dbReference>
<feature type="domain" description="AAA+ ATPase" evidence="9">
    <location>
        <begin position="259"/>
        <end position="445"/>
    </location>
</feature>
<comment type="caution">
    <text evidence="10">The sequence shown here is derived from an EMBL/GenBank/DDBJ whole genome shotgun (WGS) entry which is preliminary data.</text>
</comment>
<evidence type="ECO:0000256" key="2">
    <source>
        <dbReference type="ARBA" id="ARBA00006168"/>
    </source>
</evidence>
<feature type="region of interest" description="Disordered" evidence="8">
    <location>
        <begin position="822"/>
        <end position="895"/>
    </location>
</feature>
<feature type="compositionally biased region" description="Polar residues" evidence="8">
    <location>
        <begin position="20"/>
        <end position="34"/>
    </location>
</feature>
<evidence type="ECO:0000256" key="8">
    <source>
        <dbReference type="SAM" id="MobiDB-lite"/>
    </source>
</evidence>
<evidence type="ECO:0000256" key="6">
    <source>
        <dbReference type="ARBA" id="ARBA00023242"/>
    </source>
</evidence>
<keyword evidence="6" id="KW-0539">Nucleus</keyword>
<dbReference type="SUPFAM" id="SSF52540">
    <property type="entry name" value="P-loop containing nucleoside triphosphate hydrolases"/>
    <property type="match status" value="1"/>
</dbReference>
<evidence type="ECO:0000313" key="10">
    <source>
        <dbReference type="EMBL" id="GJJ78629.1"/>
    </source>
</evidence>
<dbReference type="Proteomes" id="UP000827284">
    <property type="component" value="Unassembled WGS sequence"/>
</dbReference>
<reference evidence="10" key="2">
    <citation type="journal article" date="2022" name="Microbiol. Resour. Announc.">
        <title>Whole-Genome Sequence of Entomortierella parvispora E1425, a Mucoromycotan Fungus Associated with Burkholderiaceae-Related Endosymbiotic Bacteria.</title>
        <authorList>
            <person name="Herlambang A."/>
            <person name="Guo Y."/>
            <person name="Takashima Y."/>
            <person name="Narisawa K."/>
            <person name="Ohta H."/>
            <person name="Nishizawa T."/>
        </authorList>
    </citation>
    <scope>NUCLEOTIDE SEQUENCE</scope>
    <source>
        <strain evidence="10">E1425</strain>
    </source>
</reference>
<keyword evidence="4" id="KW-0227">DNA damage</keyword>
<gene>
    <name evidence="10" type="ORF">EMPS_10988</name>
</gene>
<keyword evidence="5" id="KW-0067">ATP-binding</keyword>
<dbReference type="GO" id="GO:0006281">
    <property type="term" value="P:DNA repair"/>
    <property type="evidence" value="ECO:0007669"/>
    <property type="project" value="InterPro"/>
</dbReference>
<dbReference type="GO" id="GO:0005524">
    <property type="term" value="F:ATP binding"/>
    <property type="evidence" value="ECO:0007669"/>
    <property type="project" value="UniProtKB-KW"/>
</dbReference>
<dbReference type="OrthoDB" id="10265971at2759"/>
<dbReference type="GO" id="GO:0000077">
    <property type="term" value="P:DNA damage checkpoint signaling"/>
    <property type="evidence" value="ECO:0007669"/>
    <property type="project" value="TreeGrafter"/>
</dbReference>
<evidence type="ECO:0000256" key="5">
    <source>
        <dbReference type="ARBA" id="ARBA00022840"/>
    </source>
</evidence>
<comment type="subcellular location">
    <subcellularLocation>
        <location evidence="1">Nucleus</location>
    </subcellularLocation>
</comment>
<protein>
    <submittedName>
        <fullName evidence="10">Cell cycle checkpoint protein</fullName>
    </submittedName>
</protein>
<dbReference type="PANTHER" id="PTHR12172:SF0">
    <property type="entry name" value="CELL CYCLE CHECKPOINT PROTEIN RAD17"/>
    <property type="match status" value="1"/>
</dbReference>
<evidence type="ECO:0000256" key="4">
    <source>
        <dbReference type="ARBA" id="ARBA00022763"/>
    </source>
</evidence>
<keyword evidence="11" id="KW-1185">Reference proteome</keyword>
<dbReference type="AlphaFoldDB" id="A0A9P3HKX9"/>
<evidence type="ECO:0000256" key="1">
    <source>
        <dbReference type="ARBA" id="ARBA00004123"/>
    </source>
</evidence>
<feature type="compositionally biased region" description="Acidic residues" evidence="8">
    <location>
        <begin position="45"/>
        <end position="64"/>
    </location>
</feature>
<dbReference type="EMBL" id="BQFW01000015">
    <property type="protein sequence ID" value="GJJ78629.1"/>
    <property type="molecule type" value="Genomic_DNA"/>
</dbReference>
<dbReference type="InterPro" id="IPR027417">
    <property type="entry name" value="P-loop_NTPase"/>
</dbReference>
<name>A0A9P3HKX9_9FUNG</name>
<keyword evidence="7" id="KW-0131">Cell cycle</keyword>
<dbReference type="InterPro" id="IPR003593">
    <property type="entry name" value="AAA+_ATPase"/>
</dbReference>
<comment type="similarity">
    <text evidence="2">Belongs to the rad17/RAD24 family.</text>
</comment>
<dbReference type="GO" id="GO:0033314">
    <property type="term" value="P:mitotic DNA replication checkpoint signaling"/>
    <property type="evidence" value="ECO:0007669"/>
    <property type="project" value="TreeGrafter"/>
</dbReference>
<dbReference type="GO" id="GO:0003689">
    <property type="term" value="F:DNA clamp loader activity"/>
    <property type="evidence" value="ECO:0007669"/>
    <property type="project" value="TreeGrafter"/>
</dbReference>
<feature type="compositionally biased region" description="Low complexity" evidence="8">
    <location>
        <begin position="177"/>
        <end position="204"/>
    </location>
</feature>
<accession>A0A9P3HKX9</accession>
<evidence type="ECO:0000313" key="11">
    <source>
        <dbReference type="Proteomes" id="UP000827284"/>
    </source>
</evidence>
<feature type="compositionally biased region" description="Polar residues" evidence="8">
    <location>
        <begin position="92"/>
        <end position="117"/>
    </location>
</feature>
<dbReference type="PANTHER" id="PTHR12172">
    <property type="entry name" value="CELL CYCLE CHECKPOINT PROTEIN RAD17"/>
    <property type="match status" value="1"/>
</dbReference>
<organism evidence="10 11">
    <name type="scientific">Entomortierella parvispora</name>
    <dbReference type="NCBI Taxonomy" id="205924"/>
    <lineage>
        <taxon>Eukaryota</taxon>
        <taxon>Fungi</taxon>
        <taxon>Fungi incertae sedis</taxon>
        <taxon>Mucoromycota</taxon>
        <taxon>Mortierellomycotina</taxon>
        <taxon>Mortierellomycetes</taxon>
        <taxon>Mortierellales</taxon>
        <taxon>Mortierellaceae</taxon>
        <taxon>Entomortierella</taxon>
    </lineage>
</organism>
<keyword evidence="3" id="KW-0547">Nucleotide-binding</keyword>
<feature type="compositionally biased region" description="Polar residues" evidence="8">
    <location>
        <begin position="838"/>
        <end position="885"/>
    </location>
</feature>
<feature type="region of interest" description="Disordered" evidence="8">
    <location>
        <begin position="1"/>
        <end position="209"/>
    </location>
</feature>
<proteinExistence type="inferred from homology"/>
<reference evidence="10" key="1">
    <citation type="submission" date="2021-11" db="EMBL/GenBank/DDBJ databases">
        <authorList>
            <person name="Herlambang A."/>
            <person name="Guo Y."/>
            <person name="Takashima Y."/>
            <person name="Nishizawa T."/>
        </authorList>
    </citation>
    <scope>NUCLEOTIDE SEQUENCE</scope>
    <source>
        <strain evidence="10">E1425</strain>
    </source>
</reference>
<evidence type="ECO:0000259" key="9">
    <source>
        <dbReference type="SMART" id="SM00382"/>
    </source>
</evidence>
<dbReference type="SMART" id="SM00382">
    <property type="entry name" value="AAA"/>
    <property type="match status" value="1"/>
</dbReference>
<dbReference type="GO" id="GO:0003682">
    <property type="term" value="F:chromatin binding"/>
    <property type="evidence" value="ECO:0007669"/>
    <property type="project" value="TreeGrafter"/>
</dbReference>
<evidence type="ECO:0000256" key="7">
    <source>
        <dbReference type="ARBA" id="ARBA00023306"/>
    </source>
</evidence>
<evidence type="ECO:0000256" key="3">
    <source>
        <dbReference type="ARBA" id="ARBA00022741"/>
    </source>
</evidence>
<dbReference type="Gene3D" id="3.40.50.300">
    <property type="entry name" value="P-loop containing nucleotide triphosphate hydrolases"/>
    <property type="match status" value="1"/>
</dbReference>